<gene>
    <name evidence="5" type="ORF">LD004_24775</name>
</gene>
<accession>A0AAW4T3W4</accession>
<evidence type="ECO:0000256" key="1">
    <source>
        <dbReference type="SAM" id="MobiDB-lite"/>
    </source>
</evidence>
<dbReference type="Proteomes" id="UP001198461">
    <property type="component" value="Unassembled WGS sequence"/>
</dbReference>
<feature type="domain" description="DUF6242" evidence="4">
    <location>
        <begin position="145"/>
        <end position="499"/>
    </location>
</feature>
<comment type="caution">
    <text evidence="5">The sequence shown here is derived from an EMBL/GenBank/DDBJ whole genome shotgun (WGS) entry which is preliminary data.</text>
</comment>
<evidence type="ECO:0000256" key="2">
    <source>
        <dbReference type="SAM" id="SignalP"/>
    </source>
</evidence>
<dbReference type="InterPro" id="IPR046209">
    <property type="entry name" value="DUF6242_N"/>
</dbReference>
<dbReference type="InterPro" id="IPR058667">
    <property type="entry name" value="DUF6242_C"/>
</dbReference>
<feature type="domain" description="DUF6242" evidence="3">
    <location>
        <begin position="42"/>
        <end position="139"/>
    </location>
</feature>
<evidence type="ECO:0000259" key="4">
    <source>
        <dbReference type="Pfam" id="PF25852"/>
    </source>
</evidence>
<protein>
    <submittedName>
        <fullName evidence="5">DUF6242 domain-containing protein</fullName>
    </submittedName>
</protein>
<evidence type="ECO:0000259" key="3">
    <source>
        <dbReference type="Pfam" id="PF19755"/>
    </source>
</evidence>
<dbReference type="EMBL" id="JAIWYE010000043">
    <property type="protein sequence ID" value="MCA4706819.1"/>
    <property type="molecule type" value="Genomic_DNA"/>
</dbReference>
<dbReference type="AlphaFoldDB" id="A0AAW4T3W4"/>
<proteinExistence type="predicted"/>
<name>A0AAW4T3W4_9BACE</name>
<dbReference type="PROSITE" id="PS51257">
    <property type="entry name" value="PROKAR_LIPOPROTEIN"/>
    <property type="match status" value="1"/>
</dbReference>
<keyword evidence="2" id="KW-0732">Signal</keyword>
<evidence type="ECO:0000313" key="6">
    <source>
        <dbReference type="Proteomes" id="UP001198461"/>
    </source>
</evidence>
<organism evidence="5 6">
    <name type="scientific">Bacteroides xylanisolvens</name>
    <dbReference type="NCBI Taxonomy" id="371601"/>
    <lineage>
        <taxon>Bacteria</taxon>
        <taxon>Pseudomonadati</taxon>
        <taxon>Bacteroidota</taxon>
        <taxon>Bacteroidia</taxon>
        <taxon>Bacteroidales</taxon>
        <taxon>Bacteroidaceae</taxon>
        <taxon>Bacteroides</taxon>
    </lineage>
</organism>
<feature type="chain" id="PRO_5043363672" evidence="2">
    <location>
        <begin position="21"/>
        <end position="505"/>
    </location>
</feature>
<dbReference type="RefSeq" id="WP_225456564.1">
    <property type="nucleotide sequence ID" value="NZ_JAIWXW010000033.1"/>
</dbReference>
<evidence type="ECO:0000313" key="5">
    <source>
        <dbReference type="EMBL" id="MCA4706819.1"/>
    </source>
</evidence>
<feature type="signal peptide" evidence="2">
    <location>
        <begin position="1"/>
        <end position="20"/>
    </location>
</feature>
<dbReference type="Pfam" id="PF25852">
    <property type="entry name" value="DUF6242_C"/>
    <property type="match status" value="1"/>
</dbReference>
<dbReference type="Pfam" id="PF19755">
    <property type="entry name" value="DUF6242"/>
    <property type="match status" value="1"/>
</dbReference>
<reference evidence="5" key="1">
    <citation type="submission" date="2023-08" db="EMBL/GenBank/DDBJ databases">
        <title>Mucin Metabolism Genes Underlie the Key Renovations of Bacteroides xylanisolvens Genomes in Captive Great Apes.</title>
        <authorList>
            <person name="Nishida A.H."/>
        </authorList>
    </citation>
    <scope>NUCLEOTIDE SEQUENCE</scope>
    <source>
        <strain evidence="5">P13.H9</strain>
    </source>
</reference>
<feature type="region of interest" description="Disordered" evidence="1">
    <location>
        <begin position="464"/>
        <end position="483"/>
    </location>
</feature>
<sequence>MKIKFLSFIASFFMVSFVITSCLDDDNNIEYSPDATIHAFALDTAGLGSYKFTIDQLSREIYNEDSLPVHADTIIDKILIKTLTTASGVVTMKDKSGNDSVLNINDSIDLRKELIIKVWSTEALAGISPNQTKEYKIKVNVHDYDPDSLRWKYMDKINNQIQITGEQKSIIFGSEVLTYSVVNSELYVYKNSLTNFGNGAPQATVGLPEGKLPTSIITFKFNDRNNAMLYATSDNYKVYESEDGINWEISEKFGDKVELLVATLTNKDISRICYIKKGADDQRYFYYQTNDKQQETIETYEGGKVPETFPTKNISYTIHTTATNINSVLLVGDTETATLANDSKLETTIVWAYDGNKWVEFSTTSSVAYCPKYTQPSIIYYNDLVYIFGQDFSSIYVSNQGLFWKKANPKFSFPHRDWSKGGTPDPDVDPEFRGKTNYSMVLDPDTQNLWIIFSISKGSASFEEEVEKEESTKATTTEPRTYEHDSEVWRGRLNQLWFDLANAKK</sequence>